<reference evidence="1 2" key="1">
    <citation type="journal article" date="2018" name="Front. Plant Sci.">
        <title>Red Clover (Trifolium pratense) and Zigzag Clover (T. medium) - A Picture of Genomic Similarities and Differences.</title>
        <authorList>
            <person name="Dluhosova J."/>
            <person name="Istvanek J."/>
            <person name="Nedelnik J."/>
            <person name="Repkova J."/>
        </authorList>
    </citation>
    <scope>NUCLEOTIDE SEQUENCE [LARGE SCALE GENOMIC DNA]</scope>
    <source>
        <strain evidence="2">cv. 10/8</strain>
        <tissue evidence="1">Leaf</tissue>
    </source>
</reference>
<sequence length="179" mass="19619">MDKSYSEAYQLIESMAQNHYQRGSERTPVEKPQTKGSMYEISGIDHVNAKLYALTQKIESLTTTPTATVAATTQNCEICGVQGHVIAECQLLTGVSPDQVNYTQGNSYSNSYNQGLKNHLYLSYKSDNALYAPSQAPSSAPPGFQNTAYPAQNAPRKSNLEIIMENFIAAQAQTNKDVL</sequence>
<proteinExistence type="predicted"/>
<comment type="caution">
    <text evidence="1">The sequence shown here is derived from an EMBL/GenBank/DDBJ whole genome shotgun (WGS) entry which is preliminary data.</text>
</comment>
<accession>A0A392QTD7</accession>
<evidence type="ECO:0000313" key="2">
    <source>
        <dbReference type="Proteomes" id="UP000265520"/>
    </source>
</evidence>
<organism evidence="1 2">
    <name type="scientific">Trifolium medium</name>
    <dbReference type="NCBI Taxonomy" id="97028"/>
    <lineage>
        <taxon>Eukaryota</taxon>
        <taxon>Viridiplantae</taxon>
        <taxon>Streptophyta</taxon>
        <taxon>Embryophyta</taxon>
        <taxon>Tracheophyta</taxon>
        <taxon>Spermatophyta</taxon>
        <taxon>Magnoliopsida</taxon>
        <taxon>eudicotyledons</taxon>
        <taxon>Gunneridae</taxon>
        <taxon>Pentapetalae</taxon>
        <taxon>rosids</taxon>
        <taxon>fabids</taxon>
        <taxon>Fabales</taxon>
        <taxon>Fabaceae</taxon>
        <taxon>Papilionoideae</taxon>
        <taxon>50 kb inversion clade</taxon>
        <taxon>NPAAA clade</taxon>
        <taxon>Hologalegina</taxon>
        <taxon>IRL clade</taxon>
        <taxon>Trifolieae</taxon>
        <taxon>Trifolium</taxon>
    </lineage>
</organism>
<feature type="non-terminal residue" evidence="1">
    <location>
        <position position="179"/>
    </location>
</feature>
<keyword evidence="2" id="KW-1185">Reference proteome</keyword>
<dbReference type="EMBL" id="LXQA010153700">
    <property type="protein sequence ID" value="MCI26505.1"/>
    <property type="molecule type" value="Genomic_DNA"/>
</dbReference>
<name>A0A392QTD7_9FABA</name>
<dbReference type="AlphaFoldDB" id="A0A392QTD7"/>
<evidence type="ECO:0000313" key="1">
    <source>
        <dbReference type="EMBL" id="MCI26505.1"/>
    </source>
</evidence>
<protein>
    <submittedName>
        <fullName evidence="1">Retrotransposon gag protein</fullName>
    </submittedName>
</protein>
<dbReference type="Proteomes" id="UP000265520">
    <property type="component" value="Unassembled WGS sequence"/>
</dbReference>